<dbReference type="Proteomes" id="UP001433508">
    <property type="component" value="Unassembled WGS sequence"/>
</dbReference>
<accession>A0ACC3T3B3</accession>
<protein>
    <submittedName>
        <fullName evidence="1">Uncharacterized protein</fullName>
    </submittedName>
</protein>
<dbReference type="EMBL" id="MU971363">
    <property type="protein sequence ID" value="KAK9237914.1"/>
    <property type="molecule type" value="Genomic_DNA"/>
</dbReference>
<keyword evidence="2" id="KW-1185">Reference proteome</keyword>
<evidence type="ECO:0000313" key="1">
    <source>
        <dbReference type="EMBL" id="KAK9237914.1"/>
    </source>
</evidence>
<gene>
    <name evidence="1" type="ORF">V1525DRAFT_388099</name>
</gene>
<reference evidence="2" key="1">
    <citation type="journal article" date="2024" name="Front. Bioeng. Biotechnol.">
        <title>Genome-scale model development and genomic sequencing of the oleaginous clade Lipomyces.</title>
        <authorList>
            <person name="Czajka J.J."/>
            <person name="Han Y."/>
            <person name="Kim J."/>
            <person name="Mondo S.J."/>
            <person name="Hofstad B.A."/>
            <person name="Robles A."/>
            <person name="Haridas S."/>
            <person name="Riley R."/>
            <person name="LaButti K."/>
            <person name="Pangilinan J."/>
            <person name="Andreopoulos W."/>
            <person name="Lipzen A."/>
            <person name="Yan J."/>
            <person name="Wang M."/>
            <person name="Ng V."/>
            <person name="Grigoriev I.V."/>
            <person name="Spatafora J.W."/>
            <person name="Magnuson J.K."/>
            <person name="Baker S.E."/>
            <person name="Pomraning K.R."/>
        </authorList>
    </citation>
    <scope>NUCLEOTIDE SEQUENCE [LARGE SCALE GENOMIC DNA]</scope>
    <source>
        <strain evidence="2">CBS 7786</strain>
    </source>
</reference>
<sequence>MEAIEARLDKLEHVLGLEGTPTVKLPDISVIDHLVLLFRSVESLVQEHTVLQKYLILDPCDFEDKQNIVITDDESTSHKSTIVLAHSNEIAYLSAALPTIASLTDSTLDSQQTWIPSAARSSDIGGLHRRMDAIERDVATLLVRSVALFERLVALSVAGANQAWAEIEDRLGATDTNIRRVELSLVQRHQ</sequence>
<proteinExistence type="predicted"/>
<organism evidence="1 2">
    <name type="scientific">Lipomyces kononenkoae</name>
    <name type="common">Yeast</name>
    <dbReference type="NCBI Taxonomy" id="34357"/>
    <lineage>
        <taxon>Eukaryota</taxon>
        <taxon>Fungi</taxon>
        <taxon>Dikarya</taxon>
        <taxon>Ascomycota</taxon>
        <taxon>Saccharomycotina</taxon>
        <taxon>Lipomycetes</taxon>
        <taxon>Lipomycetales</taxon>
        <taxon>Lipomycetaceae</taxon>
        <taxon>Lipomyces</taxon>
    </lineage>
</organism>
<evidence type="ECO:0000313" key="2">
    <source>
        <dbReference type="Proteomes" id="UP001433508"/>
    </source>
</evidence>
<comment type="caution">
    <text evidence="1">The sequence shown here is derived from an EMBL/GenBank/DDBJ whole genome shotgun (WGS) entry which is preliminary data.</text>
</comment>
<name>A0ACC3T3B3_LIPKO</name>